<proteinExistence type="predicted"/>
<dbReference type="Pfam" id="PF07833">
    <property type="entry name" value="Cu_amine_oxidN1"/>
    <property type="match status" value="1"/>
</dbReference>
<reference evidence="3 4" key="1">
    <citation type="submission" date="2018-10" db="EMBL/GenBank/DDBJ databases">
        <title>Cohnella sp. M2MS4P-1, whole genome shotgun sequence.</title>
        <authorList>
            <person name="Tuo L."/>
        </authorList>
    </citation>
    <scope>NUCLEOTIDE SEQUENCE [LARGE SCALE GENOMIC DNA]</scope>
    <source>
        <strain evidence="3 4">M2MS4P-1</strain>
    </source>
</reference>
<comment type="caution">
    <text evidence="3">The sequence shown here is derived from an EMBL/GenBank/DDBJ whole genome shotgun (WGS) entry which is preliminary data.</text>
</comment>
<dbReference type="InterPro" id="IPR012854">
    <property type="entry name" value="Cu_amine_oxidase-like_N"/>
</dbReference>
<dbReference type="SUPFAM" id="SSF55383">
    <property type="entry name" value="Copper amine oxidase, domain N"/>
    <property type="match status" value="1"/>
</dbReference>
<dbReference type="Proteomes" id="UP000282076">
    <property type="component" value="Unassembled WGS sequence"/>
</dbReference>
<feature type="domain" description="Copper amine oxidase-like N-terminal" evidence="2">
    <location>
        <begin position="43"/>
        <end position="101"/>
    </location>
</feature>
<organism evidence="3 4">
    <name type="scientific">Cohnella endophytica</name>
    <dbReference type="NCBI Taxonomy" id="2419778"/>
    <lineage>
        <taxon>Bacteria</taxon>
        <taxon>Bacillati</taxon>
        <taxon>Bacillota</taxon>
        <taxon>Bacilli</taxon>
        <taxon>Bacillales</taxon>
        <taxon>Paenibacillaceae</taxon>
        <taxon>Cohnella</taxon>
    </lineage>
</organism>
<keyword evidence="4" id="KW-1185">Reference proteome</keyword>
<dbReference type="RefSeq" id="WP_120979522.1">
    <property type="nucleotide sequence ID" value="NZ_RBZM01000011.1"/>
</dbReference>
<feature type="signal peptide" evidence="1">
    <location>
        <begin position="1"/>
        <end position="24"/>
    </location>
</feature>
<keyword evidence="1" id="KW-0732">Signal</keyword>
<name>A0A494X9D5_9BACL</name>
<evidence type="ECO:0000313" key="3">
    <source>
        <dbReference type="EMBL" id="RKP47325.1"/>
    </source>
</evidence>
<dbReference type="EMBL" id="RBZM01000011">
    <property type="protein sequence ID" value="RKP47325.1"/>
    <property type="molecule type" value="Genomic_DNA"/>
</dbReference>
<protein>
    <recommendedName>
        <fullName evidence="2">Copper amine oxidase-like N-terminal domain-containing protein</fullName>
    </recommendedName>
</protein>
<evidence type="ECO:0000313" key="4">
    <source>
        <dbReference type="Proteomes" id="UP000282076"/>
    </source>
</evidence>
<feature type="chain" id="PRO_5019710885" description="Copper amine oxidase-like N-terminal domain-containing protein" evidence="1">
    <location>
        <begin position="25"/>
        <end position="377"/>
    </location>
</feature>
<dbReference type="InterPro" id="IPR036582">
    <property type="entry name" value="Mao_N_sf"/>
</dbReference>
<dbReference type="AlphaFoldDB" id="A0A494X9D5"/>
<evidence type="ECO:0000256" key="1">
    <source>
        <dbReference type="SAM" id="SignalP"/>
    </source>
</evidence>
<evidence type="ECO:0000259" key="2">
    <source>
        <dbReference type="Pfam" id="PF07833"/>
    </source>
</evidence>
<accession>A0A494X9D5</accession>
<sequence length="377" mass="40593">MRNKKLLILVTAAGLLGTSAVVGANGLVTKVSGVLHKEVKVTVNGTDTALHPVYIDGKAYLPARDLATQLGYDLSWGNKNTQIELTSKEEQAAEYIRTTGVIVDVKPADKGQYRIELLGKGDYGWIILYADKDTILTDNSGQAFAAKDLKAGTQITAEFGPIVAMSFPGQSHAHKIVVGNETLVKEDVIQSVDKTDDGWQVKFGETKDGVTRTSLVLTAGKETSVLTSEGQSVDWADLKAGTKATAYYGPIMTKSLPPQSPLHYLVVAPANSTAPLGKLSAEQAQAYRELAWSNMPDSQKSHLTTKKDEAEVSIISSSNAAIITVTDEQKKKLAEVQAVNGPLIEVKYSTDQDTLLGPLQMAFDPDTKVLVGFFIRR</sequence>
<dbReference type="OrthoDB" id="2029085at2"/>
<gene>
    <name evidence="3" type="ORF">D7Z26_23805</name>
</gene>